<dbReference type="InterPro" id="IPR035097">
    <property type="entry name" value="M29_N-terminal"/>
</dbReference>
<dbReference type="GO" id="GO:0008237">
    <property type="term" value="F:metallopeptidase activity"/>
    <property type="evidence" value="ECO:0007669"/>
    <property type="project" value="UniProtKB-KW"/>
</dbReference>
<evidence type="ECO:0000256" key="6">
    <source>
        <dbReference type="ARBA" id="ARBA00022670"/>
    </source>
</evidence>
<evidence type="ECO:0000256" key="4">
    <source>
        <dbReference type="ARBA" id="ARBA00008236"/>
    </source>
</evidence>
<evidence type="ECO:0000256" key="9">
    <source>
        <dbReference type="ARBA" id="ARBA00023049"/>
    </source>
</evidence>
<evidence type="ECO:0000256" key="7">
    <source>
        <dbReference type="ARBA" id="ARBA00022723"/>
    </source>
</evidence>
<reference evidence="10" key="1">
    <citation type="journal article" date="2014" name="Front. Microbiol.">
        <title>High frequency of phylogenetically diverse reductive dehalogenase-homologous genes in deep subseafloor sedimentary metagenomes.</title>
        <authorList>
            <person name="Kawai M."/>
            <person name="Futagami T."/>
            <person name="Toyoda A."/>
            <person name="Takaki Y."/>
            <person name="Nishi S."/>
            <person name="Hori S."/>
            <person name="Arai W."/>
            <person name="Tsubouchi T."/>
            <person name="Morono Y."/>
            <person name="Uchiyama I."/>
            <person name="Ito T."/>
            <person name="Fujiyama A."/>
            <person name="Inagaki F."/>
            <person name="Takami H."/>
        </authorList>
    </citation>
    <scope>NUCLEOTIDE SEQUENCE</scope>
    <source>
        <strain evidence="10">Expedition CK06-06</strain>
    </source>
</reference>
<gene>
    <name evidence="10" type="ORF">S03H2_16027</name>
</gene>
<keyword evidence="6" id="KW-0645">Protease</keyword>
<dbReference type="InterPro" id="IPR000787">
    <property type="entry name" value="Peptidase_M29"/>
</dbReference>
<dbReference type="Pfam" id="PF02073">
    <property type="entry name" value="Peptidase_M29"/>
    <property type="match status" value="1"/>
</dbReference>
<dbReference type="GO" id="GO:0004177">
    <property type="term" value="F:aminopeptidase activity"/>
    <property type="evidence" value="ECO:0007669"/>
    <property type="project" value="UniProtKB-KW"/>
</dbReference>
<accession>X1G7Z4</accession>
<organism evidence="10">
    <name type="scientific">marine sediment metagenome</name>
    <dbReference type="NCBI Taxonomy" id="412755"/>
    <lineage>
        <taxon>unclassified sequences</taxon>
        <taxon>metagenomes</taxon>
        <taxon>ecological metagenomes</taxon>
    </lineage>
</organism>
<feature type="non-terminal residue" evidence="10">
    <location>
        <position position="1"/>
    </location>
</feature>
<name>X1G7Z4_9ZZZZ</name>
<dbReference type="GO" id="GO:0046872">
    <property type="term" value="F:metal ion binding"/>
    <property type="evidence" value="ECO:0007669"/>
    <property type="project" value="UniProtKB-KW"/>
</dbReference>
<evidence type="ECO:0008006" key="11">
    <source>
        <dbReference type="Google" id="ProtNLM"/>
    </source>
</evidence>
<comment type="cofactor">
    <cofactor evidence="3">
        <name>Zn(2+)</name>
        <dbReference type="ChEBI" id="CHEBI:29105"/>
    </cofactor>
</comment>
<evidence type="ECO:0000256" key="5">
    <source>
        <dbReference type="ARBA" id="ARBA00022438"/>
    </source>
</evidence>
<dbReference type="SUPFAM" id="SSF144052">
    <property type="entry name" value="Thermophilic metalloprotease-like"/>
    <property type="match status" value="1"/>
</dbReference>
<comment type="similarity">
    <text evidence="4">Belongs to the peptidase M29 family.</text>
</comment>
<comment type="caution">
    <text evidence="10">The sequence shown here is derived from an EMBL/GenBank/DDBJ whole genome shotgun (WGS) entry which is preliminary data.</text>
</comment>
<dbReference type="PANTHER" id="PTHR34448:SF1">
    <property type="entry name" value="BLL6088 PROTEIN"/>
    <property type="match status" value="1"/>
</dbReference>
<evidence type="ECO:0000256" key="8">
    <source>
        <dbReference type="ARBA" id="ARBA00022801"/>
    </source>
</evidence>
<keyword evidence="8" id="KW-0378">Hydrolase</keyword>
<evidence type="ECO:0000256" key="1">
    <source>
        <dbReference type="ARBA" id="ARBA00001941"/>
    </source>
</evidence>
<dbReference type="InterPro" id="IPR052170">
    <property type="entry name" value="M29_Exopeptidase"/>
</dbReference>
<evidence type="ECO:0000256" key="2">
    <source>
        <dbReference type="ARBA" id="ARBA00001946"/>
    </source>
</evidence>
<keyword evidence="5" id="KW-0031">Aminopeptidase</keyword>
<protein>
    <recommendedName>
        <fullName evidence="11">Peptidase M29 aminopeptidase II</fullName>
    </recommendedName>
</protein>
<sequence>LEIGREVLRAGGHPMYRMAPNGAAEVLYAEAGKEQLTFLPRSALATAREADHWINVMGETNTQALAEVDPRKQVVAGKARRRLSDMVLGKNEWTLSLYPTAAYAQDAGMGLEEFEDFAFAAMRVDKRDPVAEWKKAKAFQARVMRHLRGARRIRIVAEDTDLVLSVKGRKFISSYGSHNMPDGEIFTGPVETSASGHIRYSYPVCYRGKEVQDVRLEFEKGRVVKATAGKNERFLRQMIGMDAGASRLGELGIGTNYGIQRFIKNILFDEKIGGTVHLALGRSYAETGGRNKSALHWDMISDLRRGGRMEVDGRVLQADGRFRL</sequence>
<dbReference type="GO" id="GO:0006508">
    <property type="term" value="P:proteolysis"/>
    <property type="evidence" value="ECO:0007669"/>
    <property type="project" value="UniProtKB-KW"/>
</dbReference>
<evidence type="ECO:0000256" key="3">
    <source>
        <dbReference type="ARBA" id="ARBA00001947"/>
    </source>
</evidence>
<keyword evidence="9" id="KW-0482">Metalloprotease</keyword>
<keyword evidence="7" id="KW-0479">Metal-binding</keyword>
<evidence type="ECO:0000313" key="10">
    <source>
        <dbReference type="EMBL" id="GAH37679.1"/>
    </source>
</evidence>
<proteinExistence type="inferred from homology"/>
<comment type="cofactor">
    <cofactor evidence="1">
        <name>Co(2+)</name>
        <dbReference type="ChEBI" id="CHEBI:48828"/>
    </cofactor>
</comment>
<dbReference type="PANTHER" id="PTHR34448">
    <property type="entry name" value="AMINOPEPTIDASE"/>
    <property type="match status" value="1"/>
</dbReference>
<dbReference type="AlphaFoldDB" id="X1G7Z4"/>
<dbReference type="Gene3D" id="3.40.1830.10">
    <property type="entry name" value="Thermophilic metalloprotease (M29)"/>
    <property type="match status" value="1"/>
</dbReference>
<dbReference type="EMBL" id="BARU01008167">
    <property type="protein sequence ID" value="GAH37679.1"/>
    <property type="molecule type" value="Genomic_DNA"/>
</dbReference>
<comment type="cofactor">
    <cofactor evidence="2">
        <name>Mg(2+)</name>
        <dbReference type="ChEBI" id="CHEBI:18420"/>
    </cofactor>
</comment>